<feature type="domain" description="PpiC" evidence="7">
    <location>
        <begin position="150"/>
        <end position="237"/>
    </location>
</feature>
<dbReference type="EMBL" id="JBDIVE010000007">
    <property type="protein sequence ID" value="MEN3069562.1"/>
    <property type="molecule type" value="Genomic_DNA"/>
</dbReference>
<name>A0ABU9Z1E6_9RHOO</name>
<dbReference type="Proteomes" id="UP001410394">
    <property type="component" value="Unassembled WGS sequence"/>
</dbReference>
<proteinExistence type="inferred from homology"/>
<sequence length="276" mass="30049">MNYKISLLALALIASVGTVSAQTPAAKKAAPAAAAKPAAGKAAGKIATVNGNPISESLAQLLVDEQLSQGQQDSADLRAAVKDELIKREVLAQEARKLNFEKTEAVASRIELARQSILLGAYLDDYVAKHPVPESAIKAEYDRQVQLAGDKEYKVRHIQTEKESDAVAIIKQLDSGAKFDTLVKESKDLGSKDNGGDLGWMRPQGSFKDAIVLLDKGNYTKTPVKTEFGFHVILLEDVRKPEIPAYDQVKERVRQALVQQVIQKHVAELLSRAKID</sequence>
<evidence type="ECO:0000256" key="4">
    <source>
        <dbReference type="ARBA" id="ARBA00023110"/>
    </source>
</evidence>
<dbReference type="Gene3D" id="1.10.8.1040">
    <property type="match status" value="1"/>
</dbReference>
<keyword evidence="4 5" id="KW-0697">Rotamase</keyword>
<dbReference type="PROSITE" id="PS50198">
    <property type="entry name" value="PPIC_PPIASE_2"/>
    <property type="match status" value="1"/>
</dbReference>
<dbReference type="InterPro" id="IPR050245">
    <property type="entry name" value="PrsA_foldase"/>
</dbReference>
<comment type="catalytic activity">
    <reaction evidence="1">
        <text>[protein]-peptidylproline (omega=180) = [protein]-peptidylproline (omega=0)</text>
        <dbReference type="Rhea" id="RHEA:16237"/>
        <dbReference type="Rhea" id="RHEA-COMP:10747"/>
        <dbReference type="Rhea" id="RHEA-COMP:10748"/>
        <dbReference type="ChEBI" id="CHEBI:83833"/>
        <dbReference type="ChEBI" id="CHEBI:83834"/>
        <dbReference type="EC" id="5.2.1.8"/>
    </reaction>
</comment>
<keyword evidence="6" id="KW-0732">Signal</keyword>
<evidence type="ECO:0000256" key="3">
    <source>
        <dbReference type="ARBA" id="ARBA00013194"/>
    </source>
</evidence>
<accession>A0ABU9Z1E6</accession>
<evidence type="ECO:0000259" key="7">
    <source>
        <dbReference type="PROSITE" id="PS50198"/>
    </source>
</evidence>
<dbReference type="RefSeq" id="WP_345920330.1">
    <property type="nucleotide sequence ID" value="NZ_JBDIVE010000007.1"/>
</dbReference>
<dbReference type="InterPro" id="IPR000297">
    <property type="entry name" value="PPIase_PpiC"/>
</dbReference>
<evidence type="ECO:0000256" key="1">
    <source>
        <dbReference type="ARBA" id="ARBA00000971"/>
    </source>
</evidence>
<dbReference type="SUPFAM" id="SSF109998">
    <property type="entry name" value="Triger factor/SurA peptide-binding domain-like"/>
    <property type="match status" value="1"/>
</dbReference>
<comment type="caution">
    <text evidence="8">The sequence shown here is derived from an EMBL/GenBank/DDBJ whole genome shotgun (WGS) entry which is preliminary data.</text>
</comment>
<keyword evidence="5 8" id="KW-0413">Isomerase</keyword>
<dbReference type="PANTHER" id="PTHR47245:SF2">
    <property type="entry name" value="PEPTIDYL-PROLYL CIS-TRANS ISOMERASE HP_0175-RELATED"/>
    <property type="match status" value="1"/>
</dbReference>
<dbReference type="InterPro" id="IPR046357">
    <property type="entry name" value="PPIase_dom_sf"/>
</dbReference>
<evidence type="ECO:0000313" key="8">
    <source>
        <dbReference type="EMBL" id="MEN3069562.1"/>
    </source>
</evidence>
<evidence type="ECO:0000256" key="5">
    <source>
        <dbReference type="PROSITE-ProRule" id="PRU00278"/>
    </source>
</evidence>
<dbReference type="EC" id="5.2.1.8" evidence="3"/>
<reference evidence="8 9" key="1">
    <citation type="journal article" date="2018" name="Int. J. Syst. Evol. Microbiol.">
        <title>Uliginosibacterium sediminicola sp. nov., isolated from freshwater sediment.</title>
        <authorList>
            <person name="Hwang W.M."/>
            <person name="Kim S.M."/>
            <person name="Kang K."/>
            <person name="Ahn T.Y."/>
        </authorList>
    </citation>
    <scope>NUCLEOTIDE SEQUENCE [LARGE SCALE GENOMIC DNA]</scope>
    <source>
        <strain evidence="8 9">M1-21</strain>
    </source>
</reference>
<dbReference type="Pfam" id="PF13145">
    <property type="entry name" value="Rotamase_2"/>
    <property type="match status" value="1"/>
</dbReference>
<evidence type="ECO:0000256" key="6">
    <source>
        <dbReference type="SAM" id="SignalP"/>
    </source>
</evidence>
<dbReference type="GO" id="GO:0003755">
    <property type="term" value="F:peptidyl-prolyl cis-trans isomerase activity"/>
    <property type="evidence" value="ECO:0007669"/>
    <property type="project" value="UniProtKB-EC"/>
</dbReference>
<keyword evidence="9" id="KW-1185">Reference proteome</keyword>
<organism evidence="8 9">
    <name type="scientific">Uliginosibacterium sediminicola</name>
    <dbReference type="NCBI Taxonomy" id="2024550"/>
    <lineage>
        <taxon>Bacteria</taxon>
        <taxon>Pseudomonadati</taxon>
        <taxon>Pseudomonadota</taxon>
        <taxon>Betaproteobacteria</taxon>
        <taxon>Rhodocyclales</taxon>
        <taxon>Zoogloeaceae</taxon>
        <taxon>Uliginosibacterium</taxon>
    </lineage>
</organism>
<dbReference type="Gene3D" id="3.10.50.40">
    <property type="match status" value="1"/>
</dbReference>
<comment type="similarity">
    <text evidence="2">Belongs to the PpiC/parvulin rotamase family.</text>
</comment>
<feature type="signal peptide" evidence="6">
    <location>
        <begin position="1"/>
        <end position="21"/>
    </location>
</feature>
<protein>
    <recommendedName>
        <fullName evidence="3">peptidylprolyl isomerase</fullName>
        <ecNumber evidence="3">5.2.1.8</ecNumber>
    </recommendedName>
</protein>
<dbReference type="InterPro" id="IPR027304">
    <property type="entry name" value="Trigger_fact/SurA_dom_sf"/>
</dbReference>
<dbReference type="SUPFAM" id="SSF54534">
    <property type="entry name" value="FKBP-like"/>
    <property type="match status" value="1"/>
</dbReference>
<evidence type="ECO:0000313" key="9">
    <source>
        <dbReference type="Proteomes" id="UP001410394"/>
    </source>
</evidence>
<dbReference type="PANTHER" id="PTHR47245">
    <property type="entry name" value="PEPTIDYLPROLYL ISOMERASE"/>
    <property type="match status" value="1"/>
</dbReference>
<evidence type="ECO:0000256" key="2">
    <source>
        <dbReference type="ARBA" id="ARBA00007656"/>
    </source>
</evidence>
<feature type="chain" id="PRO_5045257375" description="peptidylprolyl isomerase" evidence="6">
    <location>
        <begin position="22"/>
        <end position="276"/>
    </location>
</feature>
<gene>
    <name evidence="8" type="ORF">ABDB84_13820</name>
</gene>